<evidence type="ECO:0000256" key="2">
    <source>
        <dbReference type="SAM" id="SignalP"/>
    </source>
</evidence>
<dbReference type="Gene3D" id="1.50.10.100">
    <property type="entry name" value="Chondroitin AC/alginate lyase"/>
    <property type="match status" value="1"/>
</dbReference>
<dbReference type="InterPro" id="IPR012480">
    <property type="entry name" value="Hepar_II_III_C"/>
</dbReference>
<evidence type="ECO:0000259" key="3">
    <source>
        <dbReference type="Pfam" id="PF07940"/>
    </source>
</evidence>
<evidence type="ECO:0000313" key="4">
    <source>
        <dbReference type="EMBL" id="MCG2615310.1"/>
    </source>
</evidence>
<dbReference type="Gene3D" id="2.70.98.70">
    <property type="match status" value="1"/>
</dbReference>
<feature type="domain" description="Heparinase II/III-like C-terminal" evidence="3">
    <location>
        <begin position="380"/>
        <end position="550"/>
    </location>
</feature>
<evidence type="ECO:0000313" key="5">
    <source>
        <dbReference type="Proteomes" id="UP001165367"/>
    </source>
</evidence>
<keyword evidence="5" id="KW-1185">Reference proteome</keyword>
<dbReference type="InterPro" id="IPR008929">
    <property type="entry name" value="Chondroitin_lyas"/>
</dbReference>
<feature type="signal peptide" evidence="2">
    <location>
        <begin position="1"/>
        <end position="21"/>
    </location>
</feature>
<keyword evidence="2" id="KW-0732">Signal</keyword>
<dbReference type="PANTHER" id="PTHR38045:SF1">
    <property type="entry name" value="HEPARINASE II_III-LIKE PROTEIN"/>
    <property type="match status" value="1"/>
</dbReference>
<sequence length="622" mass="69908">MKKLSFLFITTIFFVSNVLYAQQIDTAKIKAHPRLLLMDGEEKGILSQMKTNSSWNNYHLKILQECDAIISIVPVERTMIGRRLLQVSREALRRIFYLSYAFRMTGQEKYATRCEKEMLAVAAFADWNPAHFLDVAEMTMAVAIGYDWLFARLSPASKKTISDAIRQKGIATSLDPQYNGWLRSSNNWNQVCNAGISFGALAIYEDDPVVARQVIERALTSIRIPMKHYAPDGNYMEGYSYWGYGTSFNVFFIDAIEKIFGTDHGLSAQQGFLQTGLFYENLVSQSSGKPFNYSDCGGHEGLQPAMFWFAQKNKDASLLFQEKQYLQDQLFDVKTSRFLPAAVIWGKDLPLDKVVAPDKKIWIAKEDHQVAIMRTSWEKGKGIYAGFKGGSPATSHAHMDVGSFVLDIDGVRWSADLGMQQYNSLESAGLQIWDMSQASQRWKVFRYANYSHSTLTVNDQLQNVKGNGRLVKFSDDSLNRRAVMDISSAYEGQLKSVHRGLAILDGRTVTVRDEIETSAQQATIRWVMLTPASVEITKEGDAVLTNGKHKLKMQVTGIDKVKIKTWSTDPPKPYDATNKGTVLVGFEITVPAKSNIAFNVSLIPESNNGKFDATKLLPLAQW</sequence>
<evidence type="ECO:0000256" key="1">
    <source>
        <dbReference type="ARBA" id="ARBA00004196"/>
    </source>
</evidence>
<protein>
    <submittedName>
        <fullName evidence="4">Heparinase II/III-family protein</fullName>
    </submittedName>
</protein>
<name>A0ABS9KSN6_9BACT</name>
<organism evidence="4 5">
    <name type="scientific">Terrimonas ginsenosidimutans</name>
    <dbReference type="NCBI Taxonomy" id="2908004"/>
    <lineage>
        <taxon>Bacteria</taxon>
        <taxon>Pseudomonadati</taxon>
        <taxon>Bacteroidota</taxon>
        <taxon>Chitinophagia</taxon>
        <taxon>Chitinophagales</taxon>
        <taxon>Chitinophagaceae</taxon>
        <taxon>Terrimonas</taxon>
    </lineage>
</organism>
<dbReference type="PANTHER" id="PTHR38045">
    <property type="entry name" value="CHROMOSOME 1, WHOLE GENOME SHOTGUN SEQUENCE"/>
    <property type="match status" value="1"/>
</dbReference>
<feature type="chain" id="PRO_5045483587" evidence="2">
    <location>
        <begin position="22"/>
        <end position="622"/>
    </location>
</feature>
<comment type="subcellular location">
    <subcellularLocation>
        <location evidence="1">Cell envelope</location>
    </subcellularLocation>
</comment>
<comment type="caution">
    <text evidence="4">The sequence shown here is derived from an EMBL/GenBank/DDBJ whole genome shotgun (WGS) entry which is preliminary data.</text>
</comment>
<dbReference type="Proteomes" id="UP001165367">
    <property type="component" value="Unassembled WGS sequence"/>
</dbReference>
<reference evidence="4" key="1">
    <citation type="submission" date="2022-01" db="EMBL/GenBank/DDBJ databases">
        <authorList>
            <person name="Jo J.-H."/>
            <person name="Im W.-T."/>
        </authorList>
    </citation>
    <scope>NUCLEOTIDE SEQUENCE</scope>
    <source>
        <strain evidence="4">NA20</strain>
    </source>
</reference>
<proteinExistence type="predicted"/>
<dbReference type="RefSeq" id="WP_237872549.1">
    <property type="nucleotide sequence ID" value="NZ_JAKLTR010000008.1"/>
</dbReference>
<dbReference type="SUPFAM" id="SSF48230">
    <property type="entry name" value="Chondroitin AC/alginate lyase"/>
    <property type="match status" value="1"/>
</dbReference>
<dbReference type="Pfam" id="PF07940">
    <property type="entry name" value="Hepar_II_III_C"/>
    <property type="match status" value="1"/>
</dbReference>
<accession>A0ABS9KSN6</accession>
<dbReference type="EMBL" id="JAKLTR010000008">
    <property type="protein sequence ID" value="MCG2615310.1"/>
    <property type="molecule type" value="Genomic_DNA"/>
</dbReference>
<gene>
    <name evidence="4" type="ORF">LZZ85_13505</name>
</gene>